<feature type="chain" id="PRO_5046501436" evidence="2">
    <location>
        <begin position="25"/>
        <end position="319"/>
    </location>
</feature>
<proteinExistence type="predicted"/>
<dbReference type="Pfam" id="PF13343">
    <property type="entry name" value="SBP_bac_6"/>
    <property type="match status" value="1"/>
</dbReference>
<evidence type="ECO:0000313" key="3">
    <source>
        <dbReference type="EMBL" id="MBE1509149.1"/>
    </source>
</evidence>
<dbReference type="InterPro" id="IPR026045">
    <property type="entry name" value="Ferric-bd"/>
</dbReference>
<evidence type="ECO:0000256" key="2">
    <source>
        <dbReference type="SAM" id="SignalP"/>
    </source>
</evidence>
<dbReference type="Proteomes" id="UP000620262">
    <property type="component" value="Unassembled WGS sequence"/>
</dbReference>
<sequence length="319" mass="33749">MFKSLKSITFGVVAIALTAGVAHADVTVYTAGPQSLIDKLSAGFTKQSGVKVNVFQATTGKVMARIEAEAANPVVDVVISASWDTANDFAKRGWLVNYSSPNAAKVPDFLKSEGAVAQGISALGIVWNSKSGTPKPAEWADLTKPEYKDLVNIPDPAQSGSSFELTAALGGQDDWKLFKALQANGAIIAGANADALNPVLQGAKAVVFGAVDYIALAAQKKGENIEVVFPKSGTVIAPRPAMIMNWSKNQDDAKKFIDYMLSDEGQALVAGEMLMPSRTDVAASRPLISDLTLLKYDTAAVYGKRKETLKTFADLYGAK</sequence>
<keyword evidence="4" id="KW-1185">Reference proteome</keyword>
<dbReference type="Gene3D" id="3.40.190.10">
    <property type="entry name" value="Periplasmic binding protein-like II"/>
    <property type="match status" value="2"/>
</dbReference>
<dbReference type="RefSeq" id="WP_192732648.1">
    <property type="nucleotide sequence ID" value="NZ_BAAAVL010000004.1"/>
</dbReference>
<dbReference type="EMBL" id="JADBEC010000002">
    <property type="protein sequence ID" value="MBE1509149.1"/>
    <property type="molecule type" value="Genomic_DNA"/>
</dbReference>
<feature type="signal peptide" evidence="2">
    <location>
        <begin position="1"/>
        <end position="24"/>
    </location>
</feature>
<dbReference type="PANTHER" id="PTHR30006">
    <property type="entry name" value="THIAMINE-BINDING PERIPLASMIC PROTEIN-RELATED"/>
    <property type="match status" value="1"/>
</dbReference>
<dbReference type="PANTHER" id="PTHR30006:SF2">
    <property type="entry name" value="ABC TRANSPORTER SUBSTRATE-BINDING PROTEIN"/>
    <property type="match status" value="1"/>
</dbReference>
<accession>A0ABR9J0Y2</accession>
<gene>
    <name evidence="3" type="ORF">H4W29_006394</name>
</gene>
<dbReference type="SUPFAM" id="SSF53850">
    <property type="entry name" value="Periplasmic binding protein-like II"/>
    <property type="match status" value="1"/>
</dbReference>
<evidence type="ECO:0000313" key="4">
    <source>
        <dbReference type="Proteomes" id="UP000620262"/>
    </source>
</evidence>
<dbReference type="PIRSF" id="PIRSF002825">
    <property type="entry name" value="CfbpA"/>
    <property type="match status" value="1"/>
</dbReference>
<organism evidence="3 4">
    <name type="scientific">Rhizobium viscosum</name>
    <name type="common">Arthrobacter viscosus</name>
    <dbReference type="NCBI Taxonomy" id="1673"/>
    <lineage>
        <taxon>Bacteria</taxon>
        <taxon>Pseudomonadati</taxon>
        <taxon>Pseudomonadota</taxon>
        <taxon>Alphaproteobacteria</taxon>
        <taxon>Hyphomicrobiales</taxon>
        <taxon>Rhizobiaceae</taxon>
        <taxon>Rhizobium/Agrobacterium group</taxon>
        <taxon>Rhizobium</taxon>
    </lineage>
</organism>
<dbReference type="CDD" id="cd13547">
    <property type="entry name" value="PBP2_Fbp_like_2"/>
    <property type="match status" value="1"/>
</dbReference>
<evidence type="ECO:0000256" key="1">
    <source>
        <dbReference type="ARBA" id="ARBA00022729"/>
    </source>
</evidence>
<protein>
    <submittedName>
        <fullName evidence="3">Iron(III) transport system substrate-binding protein</fullName>
    </submittedName>
</protein>
<keyword evidence="1 2" id="KW-0732">Signal</keyword>
<reference evidence="3 4" key="1">
    <citation type="submission" date="2020-10" db="EMBL/GenBank/DDBJ databases">
        <title>Sequencing the genomes of 1000 actinobacteria strains.</title>
        <authorList>
            <person name="Klenk H.-P."/>
        </authorList>
    </citation>
    <scope>NUCLEOTIDE SEQUENCE [LARGE SCALE GENOMIC DNA]</scope>
    <source>
        <strain evidence="3 4">DSM 7307</strain>
    </source>
</reference>
<comment type="caution">
    <text evidence="3">The sequence shown here is derived from an EMBL/GenBank/DDBJ whole genome shotgun (WGS) entry which is preliminary data.</text>
</comment>
<name>A0ABR9J0Y2_RHIVS</name>